<organism evidence="2">
    <name type="scientific">marine sediment metagenome</name>
    <dbReference type="NCBI Taxonomy" id="412755"/>
    <lineage>
        <taxon>unclassified sequences</taxon>
        <taxon>metagenomes</taxon>
        <taxon>ecological metagenomes</taxon>
    </lineage>
</organism>
<keyword evidence="1" id="KW-1133">Transmembrane helix</keyword>
<feature type="transmembrane region" description="Helical" evidence="1">
    <location>
        <begin position="12"/>
        <end position="32"/>
    </location>
</feature>
<name>X0SIR4_9ZZZZ</name>
<keyword evidence="1" id="KW-0812">Transmembrane</keyword>
<dbReference type="AlphaFoldDB" id="X0SIR4"/>
<proteinExistence type="predicted"/>
<dbReference type="EMBL" id="BARS01009461">
    <property type="protein sequence ID" value="GAF74976.1"/>
    <property type="molecule type" value="Genomic_DNA"/>
</dbReference>
<keyword evidence="1" id="KW-0472">Membrane</keyword>
<protein>
    <submittedName>
        <fullName evidence="2">Uncharacterized protein</fullName>
    </submittedName>
</protein>
<accession>X0SIR4</accession>
<comment type="caution">
    <text evidence="2">The sequence shown here is derived from an EMBL/GenBank/DDBJ whole genome shotgun (WGS) entry which is preliminary data.</text>
</comment>
<sequence length="110" mass="12552">MINLDKIFSKNAVISSSIGTLMVIAGGVWFVGVEVVQAMEQIRLNSHEIRKLKIYTAENEMAGLRSEQRLLLREIEKSPDSELLTKQLDDVKNSLHTWELLRDCLIDPEK</sequence>
<feature type="non-terminal residue" evidence="2">
    <location>
        <position position="110"/>
    </location>
</feature>
<evidence type="ECO:0000256" key="1">
    <source>
        <dbReference type="SAM" id="Phobius"/>
    </source>
</evidence>
<gene>
    <name evidence="2" type="ORF">S01H1_17790</name>
</gene>
<reference evidence="2" key="1">
    <citation type="journal article" date="2014" name="Front. Microbiol.">
        <title>High frequency of phylogenetically diverse reductive dehalogenase-homologous genes in deep subseafloor sedimentary metagenomes.</title>
        <authorList>
            <person name="Kawai M."/>
            <person name="Futagami T."/>
            <person name="Toyoda A."/>
            <person name="Takaki Y."/>
            <person name="Nishi S."/>
            <person name="Hori S."/>
            <person name="Arai W."/>
            <person name="Tsubouchi T."/>
            <person name="Morono Y."/>
            <person name="Uchiyama I."/>
            <person name="Ito T."/>
            <person name="Fujiyama A."/>
            <person name="Inagaki F."/>
            <person name="Takami H."/>
        </authorList>
    </citation>
    <scope>NUCLEOTIDE SEQUENCE</scope>
    <source>
        <strain evidence="2">Expedition CK06-06</strain>
    </source>
</reference>
<evidence type="ECO:0000313" key="2">
    <source>
        <dbReference type="EMBL" id="GAF74976.1"/>
    </source>
</evidence>